<sequence>MSTNQLPTLHYFNGRGRAEASRLLFSLAGVEFNDVRHPYPLPADSEIKGKATYKQLPFFVDGDFEVAQSLAIEHYIASKYNLAGDTLEDKAKVLSLSQAAIDIAMGIWSSDTEEKKLKFKNETLPMFLTAWVKILIDNGGQFFVGSKLSAADANVYYTLENLYAKNFKEVVDNFPELVKFKSTFEAIPSIATYLSKRPTDLLF</sequence>
<dbReference type="PROSITE" id="PS50405">
    <property type="entry name" value="GST_CTER"/>
    <property type="match status" value="1"/>
</dbReference>
<dbReference type="InterPro" id="IPR036249">
    <property type="entry name" value="Thioredoxin-like_sf"/>
</dbReference>
<dbReference type="PROSITE" id="PS50404">
    <property type="entry name" value="GST_NTER"/>
    <property type="match status" value="1"/>
</dbReference>
<dbReference type="SFLD" id="SFLDS00019">
    <property type="entry name" value="Glutathione_Transferase_(cytos"/>
    <property type="match status" value="1"/>
</dbReference>
<gene>
    <name evidence="3" type="ORF">PPL_05344</name>
</gene>
<evidence type="ECO:0000259" key="1">
    <source>
        <dbReference type="PROSITE" id="PS50404"/>
    </source>
</evidence>
<dbReference type="Proteomes" id="UP000001396">
    <property type="component" value="Unassembled WGS sequence"/>
</dbReference>
<name>D3B9X4_HETP5</name>
<dbReference type="PANTHER" id="PTHR11571">
    <property type="entry name" value="GLUTATHIONE S-TRANSFERASE"/>
    <property type="match status" value="1"/>
</dbReference>
<keyword evidence="4" id="KW-1185">Reference proteome</keyword>
<evidence type="ECO:0000313" key="3">
    <source>
        <dbReference type="EMBL" id="EFA81361.1"/>
    </source>
</evidence>
<reference evidence="3 4" key="1">
    <citation type="journal article" date="2011" name="Genome Res.">
        <title>Phylogeny-wide analysis of social amoeba genomes highlights ancient origins for complex intercellular communication.</title>
        <authorList>
            <person name="Heidel A.J."/>
            <person name="Lawal H.M."/>
            <person name="Felder M."/>
            <person name="Schilde C."/>
            <person name="Helps N.R."/>
            <person name="Tunggal B."/>
            <person name="Rivero F."/>
            <person name="John U."/>
            <person name="Schleicher M."/>
            <person name="Eichinger L."/>
            <person name="Platzer M."/>
            <person name="Noegel A.A."/>
            <person name="Schaap P."/>
            <person name="Gloeckner G."/>
        </authorList>
    </citation>
    <scope>NUCLEOTIDE SEQUENCE [LARGE SCALE GENOMIC DNA]</scope>
    <source>
        <strain evidence="4">ATCC 26659 / Pp 5 / PN500</strain>
    </source>
</reference>
<dbReference type="EMBL" id="ADBJ01000025">
    <property type="protein sequence ID" value="EFA81361.1"/>
    <property type="molecule type" value="Genomic_DNA"/>
</dbReference>
<dbReference type="Pfam" id="PF14497">
    <property type="entry name" value="GST_C_3"/>
    <property type="match status" value="1"/>
</dbReference>
<dbReference type="FunCoup" id="D3B9X4">
    <property type="interactions" value="74"/>
</dbReference>
<dbReference type="SUPFAM" id="SSF47616">
    <property type="entry name" value="GST C-terminal domain-like"/>
    <property type="match status" value="1"/>
</dbReference>
<dbReference type="SFLD" id="SFLDG01205">
    <property type="entry name" value="AMPS.1"/>
    <property type="match status" value="1"/>
</dbReference>
<dbReference type="InterPro" id="IPR040079">
    <property type="entry name" value="Glutathione_S-Trfase"/>
</dbReference>
<protein>
    <recommendedName>
        <fullName evidence="5">Glutathione S-transferase</fullName>
    </recommendedName>
</protein>
<comment type="caution">
    <text evidence="3">The sequence shown here is derived from an EMBL/GenBank/DDBJ whole genome shotgun (WGS) entry which is preliminary data.</text>
</comment>
<evidence type="ECO:0000313" key="4">
    <source>
        <dbReference type="Proteomes" id="UP000001396"/>
    </source>
</evidence>
<dbReference type="Pfam" id="PF02798">
    <property type="entry name" value="GST_N"/>
    <property type="match status" value="1"/>
</dbReference>
<dbReference type="RefSeq" id="XP_020433479.1">
    <property type="nucleotide sequence ID" value="XM_020576230.1"/>
</dbReference>
<dbReference type="Gene3D" id="1.20.1050.10">
    <property type="match status" value="1"/>
</dbReference>
<evidence type="ECO:0000259" key="2">
    <source>
        <dbReference type="PROSITE" id="PS50405"/>
    </source>
</evidence>
<dbReference type="AlphaFoldDB" id="D3B9X4"/>
<dbReference type="InterPro" id="IPR036282">
    <property type="entry name" value="Glutathione-S-Trfase_C_sf"/>
</dbReference>
<dbReference type="OMA" id="SDIYIDW"/>
<dbReference type="GO" id="GO:0004364">
    <property type="term" value="F:glutathione transferase activity"/>
    <property type="evidence" value="ECO:0007669"/>
    <property type="project" value="TreeGrafter"/>
</dbReference>
<dbReference type="Gene3D" id="3.40.30.10">
    <property type="entry name" value="Glutaredoxin"/>
    <property type="match status" value="1"/>
</dbReference>
<proteinExistence type="predicted"/>
<feature type="domain" description="GST C-terminal" evidence="2">
    <location>
        <begin position="86"/>
        <end position="201"/>
    </location>
</feature>
<dbReference type="STRING" id="670386.D3B9X4"/>
<dbReference type="InParanoid" id="D3B9X4"/>
<evidence type="ECO:0008006" key="5">
    <source>
        <dbReference type="Google" id="ProtNLM"/>
    </source>
</evidence>
<dbReference type="InterPro" id="IPR004046">
    <property type="entry name" value="GST_C"/>
</dbReference>
<dbReference type="SUPFAM" id="SSF52833">
    <property type="entry name" value="Thioredoxin-like"/>
    <property type="match status" value="1"/>
</dbReference>
<accession>D3B9X4</accession>
<dbReference type="InterPro" id="IPR050213">
    <property type="entry name" value="GST_superfamily"/>
</dbReference>
<dbReference type="SFLD" id="SFLDG00363">
    <property type="entry name" value="AMPS_(cytGST):_Alpha-__Mu-__Pi"/>
    <property type="match status" value="1"/>
</dbReference>
<dbReference type="InterPro" id="IPR004045">
    <property type="entry name" value="Glutathione_S-Trfase_N"/>
</dbReference>
<organism evidence="3 4">
    <name type="scientific">Heterostelium pallidum (strain ATCC 26659 / Pp 5 / PN500)</name>
    <name type="common">Cellular slime mold</name>
    <name type="synonym">Polysphondylium pallidum</name>
    <dbReference type="NCBI Taxonomy" id="670386"/>
    <lineage>
        <taxon>Eukaryota</taxon>
        <taxon>Amoebozoa</taxon>
        <taxon>Evosea</taxon>
        <taxon>Eumycetozoa</taxon>
        <taxon>Dictyostelia</taxon>
        <taxon>Acytosteliales</taxon>
        <taxon>Acytosteliaceae</taxon>
        <taxon>Heterostelium</taxon>
    </lineage>
</organism>
<dbReference type="PANTHER" id="PTHR11571:SF150">
    <property type="entry name" value="GLUTATHIONE S-TRANSFERASE"/>
    <property type="match status" value="1"/>
</dbReference>
<dbReference type="GO" id="GO:0006749">
    <property type="term" value="P:glutathione metabolic process"/>
    <property type="evidence" value="ECO:0007669"/>
    <property type="project" value="TreeGrafter"/>
</dbReference>
<dbReference type="GeneID" id="31360829"/>
<dbReference type="CDD" id="cd03039">
    <property type="entry name" value="GST_N_Sigma_like"/>
    <property type="match status" value="1"/>
</dbReference>
<dbReference type="InterPro" id="IPR010987">
    <property type="entry name" value="Glutathione-S-Trfase_C-like"/>
</dbReference>
<feature type="domain" description="GST N-terminal" evidence="1">
    <location>
        <begin position="5"/>
        <end position="84"/>
    </location>
</feature>